<organism evidence="2 3">
    <name type="scientific">Roseibium aggregatum</name>
    <dbReference type="NCBI Taxonomy" id="187304"/>
    <lineage>
        <taxon>Bacteria</taxon>
        <taxon>Pseudomonadati</taxon>
        <taxon>Pseudomonadota</taxon>
        <taxon>Alphaproteobacteria</taxon>
        <taxon>Hyphomicrobiales</taxon>
        <taxon>Stappiaceae</taxon>
        <taxon>Roseibium</taxon>
    </lineage>
</organism>
<evidence type="ECO:0000313" key="3">
    <source>
        <dbReference type="Proteomes" id="UP000598467"/>
    </source>
</evidence>
<accession>A0A926P5T4</accession>
<dbReference type="PROSITE" id="PS51257">
    <property type="entry name" value="PROKAR_LIPOPROTEIN"/>
    <property type="match status" value="1"/>
</dbReference>
<evidence type="ECO:0000313" key="2">
    <source>
        <dbReference type="EMBL" id="MBD1548057.1"/>
    </source>
</evidence>
<keyword evidence="1" id="KW-0732">Signal</keyword>
<gene>
    <name evidence="2" type="ORF">HK439_17455</name>
</gene>
<name>A0A926P5T4_9HYPH</name>
<dbReference type="EMBL" id="JABFCZ010000019">
    <property type="protein sequence ID" value="MBD1548057.1"/>
    <property type="molecule type" value="Genomic_DNA"/>
</dbReference>
<reference evidence="2" key="1">
    <citation type="submission" date="2020-05" db="EMBL/GenBank/DDBJ databases">
        <title>Identification of trans-AT polyketide cluster in two marine bacteria, producers of a novel glutaramide-containing polyketide sesbanimide D and analogs.</title>
        <authorList>
            <person name="Kacar D."/>
            <person name="Rodriguez P."/>
            <person name="Canedo L."/>
            <person name="Gonzalez E."/>
            <person name="Galan B."/>
            <person name="De La Calle F."/>
            <person name="Garcia J.L."/>
        </authorList>
    </citation>
    <scope>NUCLEOTIDE SEQUENCE</scope>
    <source>
        <strain evidence="2">PHM038</strain>
    </source>
</reference>
<protein>
    <recommendedName>
        <fullName evidence="4">Lipoprotein</fullName>
    </recommendedName>
</protein>
<dbReference type="Proteomes" id="UP000598467">
    <property type="component" value="Unassembled WGS sequence"/>
</dbReference>
<evidence type="ECO:0000256" key="1">
    <source>
        <dbReference type="SAM" id="SignalP"/>
    </source>
</evidence>
<feature type="signal peptide" evidence="1">
    <location>
        <begin position="1"/>
        <end position="20"/>
    </location>
</feature>
<dbReference type="AlphaFoldDB" id="A0A926P5T4"/>
<feature type="chain" id="PRO_5036852169" description="Lipoprotein" evidence="1">
    <location>
        <begin position="21"/>
        <end position="159"/>
    </location>
</feature>
<evidence type="ECO:0008006" key="4">
    <source>
        <dbReference type="Google" id="ProtNLM"/>
    </source>
</evidence>
<sequence>MRKLLIPAILMALSACQSSTQGPSRPQPTLDVPDGAQSVTIAADPAAVHAALVASAAEKGTPIVQDEPNMVVMERQMTGANPALDAEFGPSDNGLRVVRIRVRFTGDTCKTVAVQDLAVINNTHTALEQSFVLPGNPNTMESLQGLKSRAELNSSCPKF</sequence>
<proteinExistence type="predicted"/>
<dbReference type="RefSeq" id="WP_190292792.1">
    <property type="nucleotide sequence ID" value="NZ_JABFCZ010000019.1"/>
</dbReference>
<comment type="caution">
    <text evidence="2">The sequence shown here is derived from an EMBL/GenBank/DDBJ whole genome shotgun (WGS) entry which is preliminary data.</text>
</comment>